<organism evidence="2">
    <name type="scientific">mine drainage metagenome</name>
    <dbReference type="NCBI Taxonomy" id="410659"/>
    <lineage>
        <taxon>unclassified sequences</taxon>
        <taxon>metagenomes</taxon>
        <taxon>ecological metagenomes</taxon>
    </lineage>
</organism>
<feature type="transmembrane region" description="Helical" evidence="1">
    <location>
        <begin position="49"/>
        <end position="69"/>
    </location>
</feature>
<evidence type="ECO:0000313" key="2">
    <source>
        <dbReference type="EMBL" id="OIQ67506.1"/>
    </source>
</evidence>
<evidence type="ECO:0000256" key="1">
    <source>
        <dbReference type="SAM" id="Phobius"/>
    </source>
</evidence>
<protein>
    <recommendedName>
        <fullName evidence="3">Tryptophan-associated transmembrane protein</fullName>
    </recommendedName>
</protein>
<dbReference type="InterPro" id="IPR019051">
    <property type="entry name" value="Trp_biosyn_TM_oprn/chp"/>
</dbReference>
<comment type="caution">
    <text evidence="2">The sequence shown here is derived from an EMBL/GenBank/DDBJ whole genome shotgun (WGS) entry which is preliminary data.</text>
</comment>
<feature type="transmembrane region" description="Helical" evidence="1">
    <location>
        <begin position="76"/>
        <end position="95"/>
    </location>
</feature>
<reference evidence="2" key="1">
    <citation type="submission" date="2016-10" db="EMBL/GenBank/DDBJ databases">
        <title>Sequence of Gallionella enrichment culture.</title>
        <authorList>
            <person name="Poehlein A."/>
            <person name="Muehling M."/>
            <person name="Daniel R."/>
        </authorList>
    </citation>
    <scope>NUCLEOTIDE SEQUENCE</scope>
</reference>
<evidence type="ECO:0008006" key="3">
    <source>
        <dbReference type="Google" id="ProtNLM"/>
    </source>
</evidence>
<dbReference type="AlphaFoldDB" id="A0A1J5P8G9"/>
<keyword evidence="1" id="KW-0812">Transmembrane</keyword>
<dbReference type="EMBL" id="MLJW01005883">
    <property type="protein sequence ID" value="OIQ67506.1"/>
    <property type="molecule type" value="Genomic_DNA"/>
</dbReference>
<name>A0A1J5P8G9_9ZZZZ</name>
<dbReference type="Pfam" id="PF09534">
    <property type="entry name" value="Trp_oprn_chp"/>
    <property type="match status" value="1"/>
</dbReference>
<feature type="transmembrane region" description="Helical" evidence="1">
    <location>
        <begin position="115"/>
        <end position="136"/>
    </location>
</feature>
<accession>A0A1J5P8G9</accession>
<keyword evidence="1" id="KW-0472">Membrane</keyword>
<sequence length="176" mass="18458">MSKLRRGQVMLLWLAVSILMFTVNGSSWRDLVSSPAGTIVHVSVKGSDLVPSLKALALLSLVIAGVSLFASRVVMLVVSAVAAILALVVLSATVGKLNAGQAQVGVAAHFYWLPAYAALLGILGVIALAVSTPLAAKNWTVARYRSAEKKPGVTQLDLWRAQDSGVDPTADDQIEP</sequence>
<gene>
    <name evidence="2" type="ORF">GALL_509130</name>
</gene>
<keyword evidence="1" id="KW-1133">Transmembrane helix</keyword>
<proteinExistence type="predicted"/>